<feature type="compositionally biased region" description="Basic and acidic residues" evidence="7">
    <location>
        <begin position="258"/>
        <end position="300"/>
    </location>
</feature>
<sequence>MTVAAGLGYALVALGPAFSLFAGVVARKPFLVLTLLTRKMEEMLDSFADRISKPRLCLTDKMLISLENNQNTNLVYGIGSAEYSKCKLCIHLLVSVSVCPSYHSGGLGHGVAHAVFFCLSLLTPAFGRATFYVEKCSRMPFFLVSAIISLGFLVIHTFSMIIAFNGYDERKRSDQVFVPVVHLIASVMTLINLAPGGCVIGTPLLCVMGAVTLQYCWQMVFVFRELPLPASLRAQRGKCVCVMAALVVGRARGGWGFGHERVGGGSPDDARWDARKKERAAEEGVRSPDLRKKEGWDFGQRRVGGGSPDDDRWDLRKRTRGSPDDARWDLQKKRREEEERNGDGSPEPELGKKNDEEEKKVVVEARGEEVEEEEVKRGKKWCAGMRVPWVEEGPHMLYAGPSFLAGAAPDPSSLPIPSFGPPRRRTSSSGGGVAVRVALIFLAGLVLRLRQLERVRVSRLALLCLSQ</sequence>
<dbReference type="GO" id="GO:0007219">
    <property type="term" value="P:Notch signaling pathway"/>
    <property type="evidence" value="ECO:0007669"/>
    <property type="project" value="UniProtKB-KW"/>
</dbReference>
<evidence type="ECO:0000313" key="10">
    <source>
        <dbReference type="Proteomes" id="UP000006591"/>
    </source>
</evidence>
<reference evidence="9" key="1">
    <citation type="submission" date="2015-04" db="UniProtKB">
        <authorList>
            <consortium name="EnsemblPlants"/>
        </authorList>
    </citation>
    <scope>IDENTIFICATION</scope>
    <source>
        <strain evidence="9">SL10</strain>
    </source>
</reference>
<keyword evidence="4" id="KW-0914">Notch signaling pathway</keyword>
<keyword evidence="3 8" id="KW-0812">Transmembrane</keyword>
<name>A0A0E0G4U1_ORYNI</name>
<keyword evidence="6 8" id="KW-0472">Membrane</keyword>
<dbReference type="GO" id="GO:0016020">
    <property type="term" value="C:membrane"/>
    <property type="evidence" value="ECO:0007669"/>
    <property type="project" value="UniProtKB-SubCell"/>
</dbReference>
<evidence type="ECO:0000256" key="4">
    <source>
        <dbReference type="ARBA" id="ARBA00022976"/>
    </source>
</evidence>
<dbReference type="Gramene" id="ONIVA02G13300.1">
    <property type="protein sequence ID" value="ONIVA02G13300.1"/>
    <property type="gene ID" value="ONIVA02G13300"/>
</dbReference>
<feature type="transmembrane region" description="Helical" evidence="8">
    <location>
        <begin position="141"/>
        <end position="164"/>
    </location>
</feature>
<comment type="similarity">
    <text evidence="2">Belongs to the APH-1 family.</text>
</comment>
<comment type="subcellular location">
    <subcellularLocation>
        <location evidence="1">Membrane</location>
        <topology evidence="1">Multi-pass membrane protein</topology>
    </subcellularLocation>
</comment>
<evidence type="ECO:0000256" key="6">
    <source>
        <dbReference type="ARBA" id="ARBA00023136"/>
    </source>
</evidence>
<dbReference type="PANTHER" id="PTHR12889">
    <property type="entry name" value="GAMMA-SECRETASE SUBUNIT APH-1"/>
    <property type="match status" value="1"/>
</dbReference>
<dbReference type="STRING" id="4536.A0A0E0G4U1"/>
<dbReference type="eggNOG" id="KOG3972">
    <property type="taxonomic scope" value="Eukaryota"/>
</dbReference>
<evidence type="ECO:0000256" key="3">
    <source>
        <dbReference type="ARBA" id="ARBA00022692"/>
    </source>
</evidence>
<proteinExistence type="inferred from homology"/>
<evidence type="ECO:0000256" key="2">
    <source>
        <dbReference type="ARBA" id="ARBA00005577"/>
    </source>
</evidence>
<evidence type="ECO:0000256" key="1">
    <source>
        <dbReference type="ARBA" id="ARBA00004141"/>
    </source>
</evidence>
<dbReference type="Proteomes" id="UP000006591">
    <property type="component" value="Chromosome 2"/>
</dbReference>
<evidence type="ECO:0000256" key="7">
    <source>
        <dbReference type="SAM" id="MobiDB-lite"/>
    </source>
</evidence>
<evidence type="ECO:0000256" key="5">
    <source>
        <dbReference type="ARBA" id="ARBA00022989"/>
    </source>
</evidence>
<protein>
    <submittedName>
        <fullName evidence="9">Uncharacterized protein</fullName>
    </submittedName>
</protein>
<dbReference type="EnsemblPlants" id="ONIVA02G13300.1">
    <property type="protein sequence ID" value="ONIVA02G13300.1"/>
    <property type="gene ID" value="ONIVA02G13300"/>
</dbReference>
<keyword evidence="10" id="KW-1185">Reference proteome</keyword>
<reference evidence="9" key="2">
    <citation type="submission" date="2018-04" db="EMBL/GenBank/DDBJ databases">
        <title>OnivRS2 (Oryza nivara Reference Sequence Version 2).</title>
        <authorList>
            <person name="Zhang J."/>
            <person name="Kudrna D."/>
            <person name="Lee S."/>
            <person name="Talag J."/>
            <person name="Rajasekar S."/>
            <person name="Welchert J."/>
            <person name="Hsing Y.-I."/>
            <person name="Wing R.A."/>
        </authorList>
    </citation>
    <scope>NUCLEOTIDE SEQUENCE [LARGE SCALE GENOMIC DNA]</scope>
    <source>
        <strain evidence="9">SL10</strain>
    </source>
</reference>
<feature type="region of interest" description="Disordered" evidence="7">
    <location>
        <begin position="258"/>
        <end position="358"/>
    </location>
</feature>
<dbReference type="InterPro" id="IPR009294">
    <property type="entry name" value="Aph-1"/>
</dbReference>
<feature type="transmembrane region" description="Helical" evidence="8">
    <location>
        <begin position="176"/>
        <end position="194"/>
    </location>
</feature>
<feature type="compositionally biased region" description="Basic and acidic residues" evidence="7">
    <location>
        <begin position="309"/>
        <end position="342"/>
    </location>
</feature>
<organism evidence="9">
    <name type="scientific">Oryza nivara</name>
    <name type="common">Indian wild rice</name>
    <name type="synonym">Oryza sativa f. spontanea</name>
    <dbReference type="NCBI Taxonomy" id="4536"/>
    <lineage>
        <taxon>Eukaryota</taxon>
        <taxon>Viridiplantae</taxon>
        <taxon>Streptophyta</taxon>
        <taxon>Embryophyta</taxon>
        <taxon>Tracheophyta</taxon>
        <taxon>Spermatophyta</taxon>
        <taxon>Magnoliopsida</taxon>
        <taxon>Liliopsida</taxon>
        <taxon>Poales</taxon>
        <taxon>Poaceae</taxon>
        <taxon>BOP clade</taxon>
        <taxon>Oryzoideae</taxon>
        <taxon>Oryzeae</taxon>
        <taxon>Oryzinae</taxon>
        <taxon>Oryza</taxon>
    </lineage>
</organism>
<feature type="compositionally biased region" description="Basic and acidic residues" evidence="7">
    <location>
        <begin position="349"/>
        <end position="358"/>
    </location>
</feature>
<keyword evidence="5 8" id="KW-1133">Transmembrane helix</keyword>
<accession>A0A0E0G4U1</accession>
<evidence type="ECO:0000256" key="8">
    <source>
        <dbReference type="SAM" id="Phobius"/>
    </source>
</evidence>
<dbReference type="HOGENOM" id="CLU_585807_0_0_1"/>
<dbReference type="AlphaFoldDB" id="A0A0E0G4U1"/>
<dbReference type="GO" id="GO:0016485">
    <property type="term" value="P:protein processing"/>
    <property type="evidence" value="ECO:0007669"/>
    <property type="project" value="InterPro"/>
</dbReference>
<feature type="transmembrane region" description="Helical" evidence="8">
    <location>
        <begin position="200"/>
        <end position="223"/>
    </location>
</feature>
<evidence type="ECO:0000313" key="9">
    <source>
        <dbReference type="EnsemblPlants" id="ONIVA02G13300.1"/>
    </source>
</evidence>
<dbReference type="Pfam" id="PF06105">
    <property type="entry name" value="Aph-1"/>
    <property type="match status" value="1"/>
</dbReference>